<dbReference type="Pfam" id="PF00440">
    <property type="entry name" value="TetR_N"/>
    <property type="match status" value="1"/>
</dbReference>
<keyword evidence="2" id="KW-0238">DNA-binding</keyword>
<evidence type="ECO:0000259" key="4">
    <source>
        <dbReference type="Pfam" id="PF00440"/>
    </source>
</evidence>
<keyword evidence="3" id="KW-0804">Transcription</keyword>
<organism evidence="5 6">
    <name type="scientific">Epibacterium ulvae</name>
    <dbReference type="NCBI Taxonomy" id="1156985"/>
    <lineage>
        <taxon>Bacteria</taxon>
        <taxon>Pseudomonadati</taxon>
        <taxon>Pseudomonadota</taxon>
        <taxon>Alphaproteobacteria</taxon>
        <taxon>Rhodobacterales</taxon>
        <taxon>Roseobacteraceae</taxon>
        <taxon>Epibacterium</taxon>
    </lineage>
</organism>
<dbReference type="SUPFAM" id="SSF46689">
    <property type="entry name" value="Homeodomain-like"/>
    <property type="match status" value="1"/>
</dbReference>
<gene>
    <name evidence="5" type="ORF">SAMN04488118_104195</name>
</gene>
<dbReference type="GO" id="GO:0003677">
    <property type="term" value="F:DNA binding"/>
    <property type="evidence" value="ECO:0007669"/>
    <property type="project" value="UniProtKB-KW"/>
</dbReference>
<reference evidence="5 6" key="1">
    <citation type="submission" date="2016-10" db="EMBL/GenBank/DDBJ databases">
        <authorList>
            <person name="de Groot N.N."/>
        </authorList>
    </citation>
    <scope>NUCLEOTIDE SEQUENCE [LARGE SCALE GENOMIC DNA]</scope>
    <source>
        <strain evidence="5 6">U95</strain>
    </source>
</reference>
<feature type="domain" description="HTH tetR-type" evidence="4">
    <location>
        <begin position="15"/>
        <end position="58"/>
    </location>
</feature>
<evidence type="ECO:0000313" key="5">
    <source>
        <dbReference type="EMBL" id="SCZ61072.1"/>
    </source>
</evidence>
<sequence>MPRPKSYNREDAVKKACVAFWEHGFQTLGVRELEQHVGINQFAIRSEFGGKEGLFLEALNFYGAAAMANEMAPMKVGGISDIISFLQGLVTPGSMTSSAFGCLMVNTGIENVRFKSPKLEAVTQAYWAELQAHFVQALRNDAQKSYDTDSFEAESLAASLVTAVMGVHVQNRTQKDSTAGRPLIDLMCDMLMQFSTKHCEAHHPEA</sequence>
<dbReference type="SUPFAM" id="SSF48498">
    <property type="entry name" value="Tetracyclin repressor-like, C-terminal domain"/>
    <property type="match status" value="1"/>
</dbReference>
<evidence type="ECO:0000256" key="3">
    <source>
        <dbReference type="ARBA" id="ARBA00023163"/>
    </source>
</evidence>
<name>A0A1G5QHA7_9RHOB</name>
<dbReference type="RefSeq" id="WP_090217943.1">
    <property type="nucleotide sequence ID" value="NZ_CANLDO010000004.1"/>
</dbReference>
<accession>A0A1G5QHA7</accession>
<dbReference type="PANTHER" id="PTHR47506:SF1">
    <property type="entry name" value="HTH-TYPE TRANSCRIPTIONAL REGULATOR YJDC"/>
    <property type="match status" value="1"/>
</dbReference>
<keyword evidence="1" id="KW-0805">Transcription regulation</keyword>
<dbReference type="STRING" id="1156985.SAMN04488118_104195"/>
<dbReference type="AlphaFoldDB" id="A0A1G5QHA7"/>
<dbReference type="InterPro" id="IPR036271">
    <property type="entry name" value="Tet_transcr_reg_TetR-rel_C_sf"/>
</dbReference>
<proteinExistence type="predicted"/>
<evidence type="ECO:0000313" key="6">
    <source>
        <dbReference type="Proteomes" id="UP000198767"/>
    </source>
</evidence>
<evidence type="ECO:0000256" key="2">
    <source>
        <dbReference type="ARBA" id="ARBA00023125"/>
    </source>
</evidence>
<dbReference type="Gene3D" id="1.10.357.10">
    <property type="entry name" value="Tetracycline Repressor, domain 2"/>
    <property type="match status" value="1"/>
</dbReference>
<dbReference type="EMBL" id="FMWG01000004">
    <property type="protein sequence ID" value="SCZ61072.1"/>
    <property type="molecule type" value="Genomic_DNA"/>
</dbReference>
<dbReference type="InterPro" id="IPR009057">
    <property type="entry name" value="Homeodomain-like_sf"/>
</dbReference>
<evidence type="ECO:0000256" key="1">
    <source>
        <dbReference type="ARBA" id="ARBA00023015"/>
    </source>
</evidence>
<protein>
    <submittedName>
        <fullName evidence="5">Transcriptional regulator, TetR family</fullName>
    </submittedName>
</protein>
<dbReference type="InterPro" id="IPR001647">
    <property type="entry name" value="HTH_TetR"/>
</dbReference>
<dbReference type="OrthoDB" id="9779746at2"/>
<keyword evidence="6" id="KW-1185">Reference proteome</keyword>
<dbReference type="Proteomes" id="UP000198767">
    <property type="component" value="Unassembled WGS sequence"/>
</dbReference>
<dbReference type="PANTHER" id="PTHR47506">
    <property type="entry name" value="TRANSCRIPTIONAL REGULATORY PROTEIN"/>
    <property type="match status" value="1"/>
</dbReference>
<dbReference type="Gene3D" id="1.10.10.60">
    <property type="entry name" value="Homeodomain-like"/>
    <property type="match status" value="1"/>
</dbReference>